<evidence type="ECO:0000313" key="1">
    <source>
        <dbReference type="EMBL" id="KFA61091.1"/>
    </source>
</evidence>
<keyword evidence="2" id="KW-1185">Reference proteome</keyword>
<name>A0A084QAV6_STAC4</name>
<feature type="non-terminal residue" evidence="1">
    <location>
        <position position="272"/>
    </location>
</feature>
<dbReference type="InParanoid" id="A0A084QAV6"/>
<accession>A0A084QAV6</accession>
<dbReference type="Proteomes" id="UP000028524">
    <property type="component" value="Unassembled WGS sequence"/>
</dbReference>
<dbReference type="SUPFAM" id="SSF53067">
    <property type="entry name" value="Actin-like ATPase domain"/>
    <property type="match status" value="1"/>
</dbReference>
<organism evidence="1 2">
    <name type="scientific">Stachybotrys chlorohalonatus (strain IBT 40285)</name>
    <dbReference type="NCBI Taxonomy" id="1283841"/>
    <lineage>
        <taxon>Eukaryota</taxon>
        <taxon>Fungi</taxon>
        <taxon>Dikarya</taxon>
        <taxon>Ascomycota</taxon>
        <taxon>Pezizomycotina</taxon>
        <taxon>Sordariomycetes</taxon>
        <taxon>Hypocreomycetidae</taxon>
        <taxon>Hypocreales</taxon>
        <taxon>Stachybotryaceae</taxon>
        <taxon>Stachybotrys</taxon>
    </lineage>
</organism>
<dbReference type="OrthoDB" id="5125951at2759"/>
<reference evidence="1 2" key="1">
    <citation type="journal article" date="2014" name="BMC Genomics">
        <title>Comparative genome sequencing reveals chemotype-specific gene clusters in the toxigenic black mold Stachybotrys.</title>
        <authorList>
            <person name="Semeiks J."/>
            <person name="Borek D."/>
            <person name="Otwinowski Z."/>
            <person name="Grishin N.V."/>
        </authorList>
    </citation>
    <scope>NUCLEOTIDE SEQUENCE [LARGE SCALE GENOMIC DNA]</scope>
    <source>
        <strain evidence="1 2">IBT 40285</strain>
    </source>
</reference>
<dbReference type="InterPro" id="IPR043129">
    <property type="entry name" value="ATPase_NBD"/>
</dbReference>
<protein>
    <submittedName>
        <fullName evidence="1">Uncharacterized protein</fullName>
    </submittedName>
</protein>
<dbReference type="EMBL" id="KL660873">
    <property type="protein sequence ID" value="KFA61091.1"/>
    <property type="molecule type" value="Genomic_DNA"/>
</dbReference>
<gene>
    <name evidence="1" type="ORF">S40285_10482</name>
</gene>
<proteinExistence type="predicted"/>
<evidence type="ECO:0000313" key="2">
    <source>
        <dbReference type="Proteomes" id="UP000028524"/>
    </source>
</evidence>
<sequence>MSIVLNIGIDFGATHAGVSILAPDESKNLAVKRPTIIMQNVKSSTLAYTKPPSSEADVWKTLEYFELGLMTFGDWAKKTKDNTLLSHARKLIEAITSVHQPAAIVAVFLKQFWDELFGEYCARYVSAPLLLEGNVTFTYPAAWSSAAVHDFKQAVVDAGLFDKKFMNEHVAAARGILSIEWFQWYHSRKVCRKTLSLGALLGLSSTLSCAVANSCQRPVVVVDCGGMTTDGRIAYFNKKGDSLAYDDFLHELCVTGSIAIDAGIKKLILFAK</sequence>
<dbReference type="HOGENOM" id="CLU_1025117_0_0_1"/>
<dbReference type="Gene3D" id="3.30.420.40">
    <property type="match status" value="1"/>
</dbReference>
<dbReference type="AlphaFoldDB" id="A0A084QAV6"/>